<sequence>MRHCPLHEHDFLHGQEHGERRVYMVLFLTIVTMAVEIVAGFVFNSMALTADGWHMGTHAAAFGITIFAYRYARRHAKNPRFSFGTGKVGVLGGFASAVALGVVALLMAVESIHRMIEPREIRFTEAIWVAVIGLVVNLVSAFLLKGEHHHHHGHDHEHHHHREDHNLKAAYFHVLADAMTSVAAIIALVFGRMFGWTILDPVMGVVGSLVIARWAFGLLGQTSGILLDGSIGPEIREAIRAAVEADPELHVTDLHVWAIAPGHLAVILAVGSARPRTPAEVKALLRDIPHLVHINAEVHAG</sequence>
<evidence type="ECO:0000256" key="3">
    <source>
        <dbReference type="ARBA" id="ARBA00022692"/>
    </source>
</evidence>
<keyword evidence="3 7" id="KW-0812">Transmembrane</keyword>
<evidence type="ECO:0000256" key="5">
    <source>
        <dbReference type="ARBA" id="ARBA00023065"/>
    </source>
</evidence>
<feature type="transmembrane region" description="Helical" evidence="7">
    <location>
        <begin position="21"/>
        <end position="43"/>
    </location>
</feature>
<evidence type="ECO:0000259" key="8">
    <source>
        <dbReference type="Pfam" id="PF01545"/>
    </source>
</evidence>
<feature type="transmembrane region" description="Helical" evidence="7">
    <location>
        <begin position="170"/>
        <end position="190"/>
    </location>
</feature>
<dbReference type="InterPro" id="IPR002524">
    <property type="entry name" value="Cation_efflux"/>
</dbReference>
<feature type="transmembrane region" description="Helical" evidence="7">
    <location>
        <begin position="126"/>
        <end position="144"/>
    </location>
</feature>
<dbReference type="Gene3D" id="1.20.1510.10">
    <property type="entry name" value="Cation efflux protein transmembrane domain"/>
    <property type="match status" value="1"/>
</dbReference>
<dbReference type="PANTHER" id="PTHR45755">
    <property type="match status" value="1"/>
</dbReference>
<feature type="transmembrane region" description="Helical" evidence="7">
    <location>
        <begin position="55"/>
        <end position="72"/>
    </location>
</feature>
<accession>A0A6C2UCP5</accession>
<evidence type="ECO:0000256" key="6">
    <source>
        <dbReference type="ARBA" id="ARBA00023136"/>
    </source>
</evidence>
<dbReference type="Pfam" id="PF01545">
    <property type="entry name" value="Cation_efflux"/>
    <property type="match status" value="1"/>
</dbReference>
<evidence type="ECO:0000256" key="1">
    <source>
        <dbReference type="ARBA" id="ARBA00004141"/>
    </source>
</evidence>
<keyword evidence="6 7" id="KW-0472">Membrane</keyword>
<evidence type="ECO:0000313" key="9">
    <source>
        <dbReference type="EMBL" id="VGO17910.1"/>
    </source>
</evidence>
<evidence type="ECO:0000256" key="4">
    <source>
        <dbReference type="ARBA" id="ARBA00022989"/>
    </source>
</evidence>
<organism evidence="9 10">
    <name type="scientific">Pontiella desulfatans</name>
    <dbReference type="NCBI Taxonomy" id="2750659"/>
    <lineage>
        <taxon>Bacteria</taxon>
        <taxon>Pseudomonadati</taxon>
        <taxon>Kiritimatiellota</taxon>
        <taxon>Kiritimatiellia</taxon>
        <taxon>Kiritimatiellales</taxon>
        <taxon>Pontiellaceae</taxon>
        <taxon>Pontiella</taxon>
    </lineage>
</organism>
<dbReference type="Proteomes" id="UP000366872">
    <property type="component" value="Unassembled WGS sequence"/>
</dbReference>
<dbReference type="InterPro" id="IPR058533">
    <property type="entry name" value="Cation_efflux_TM"/>
</dbReference>
<dbReference type="NCBIfam" id="NF033827">
    <property type="entry name" value="CDF_efflux_DmeF"/>
    <property type="match status" value="1"/>
</dbReference>
<feature type="transmembrane region" description="Helical" evidence="7">
    <location>
        <begin position="196"/>
        <end position="216"/>
    </location>
</feature>
<dbReference type="GO" id="GO:0006882">
    <property type="term" value="P:intracellular zinc ion homeostasis"/>
    <property type="evidence" value="ECO:0007669"/>
    <property type="project" value="InterPro"/>
</dbReference>
<keyword evidence="5" id="KW-0406">Ion transport</keyword>
<proteinExistence type="predicted"/>
<dbReference type="PANTHER" id="PTHR45755:SF4">
    <property type="entry name" value="ZINC TRANSPORTER 7"/>
    <property type="match status" value="1"/>
</dbReference>
<keyword evidence="10" id="KW-1185">Reference proteome</keyword>
<reference evidence="9 10" key="1">
    <citation type="submission" date="2019-04" db="EMBL/GenBank/DDBJ databases">
        <authorList>
            <person name="Van Vliet M D."/>
        </authorList>
    </citation>
    <scope>NUCLEOTIDE SEQUENCE [LARGE SCALE GENOMIC DNA]</scope>
    <source>
        <strain evidence="9 10">F1</strain>
    </source>
</reference>
<keyword evidence="2" id="KW-0813">Transport</keyword>
<dbReference type="GO" id="GO:0005385">
    <property type="term" value="F:zinc ion transmembrane transporter activity"/>
    <property type="evidence" value="ECO:0007669"/>
    <property type="project" value="InterPro"/>
</dbReference>
<protein>
    <submittedName>
        <fullName evidence="9">Cadmium, cobalt and zinc/H(+)-K(+) antiporter</fullName>
    </submittedName>
</protein>
<evidence type="ECO:0000256" key="2">
    <source>
        <dbReference type="ARBA" id="ARBA00022448"/>
    </source>
</evidence>
<gene>
    <name evidence="9" type="primary">czcD</name>
    <name evidence="9" type="ORF">PDESU_06512</name>
</gene>
<comment type="subcellular location">
    <subcellularLocation>
        <location evidence="1">Membrane</location>
        <topology evidence="1">Multi-pass membrane protein</topology>
    </subcellularLocation>
</comment>
<dbReference type="GO" id="GO:0016020">
    <property type="term" value="C:membrane"/>
    <property type="evidence" value="ECO:0007669"/>
    <property type="project" value="UniProtKB-SubCell"/>
</dbReference>
<feature type="domain" description="Cation efflux protein transmembrane" evidence="8">
    <location>
        <begin position="24"/>
        <end position="226"/>
    </location>
</feature>
<dbReference type="NCBIfam" id="TIGR01297">
    <property type="entry name" value="CDF"/>
    <property type="match status" value="1"/>
</dbReference>
<dbReference type="EMBL" id="CAAHFG010000005">
    <property type="protein sequence ID" value="VGO17910.1"/>
    <property type="molecule type" value="Genomic_DNA"/>
</dbReference>
<dbReference type="AlphaFoldDB" id="A0A6C2UCP5"/>
<keyword evidence="4 7" id="KW-1133">Transmembrane helix</keyword>
<evidence type="ECO:0000256" key="7">
    <source>
        <dbReference type="SAM" id="Phobius"/>
    </source>
</evidence>
<evidence type="ECO:0000313" key="10">
    <source>
        <dbReference type="Proteomes" id="UP000366872"/>
    </source>
</evidence>
<name>A0A6C2UCP5_PONDE</name>
<dbReference type="InterPro" id="IPR045316">
    <property type="entry name" value="Msc2-like"/>
</dbReference>
<dbReference type="InterPro" id="IPR027469">
    <property type="entry name" value="Cation_efflux_TMD_sf"/>
</dbReference>
<dbReference type="SUPFAM" id="SSF161111">
    <property type="entry name" value="Cation efflux protein transmembrane domain-like"/>
    <property type="match status" value="1"/>
</dbReference>
<dbReference type="RefSeq" id="WP_136083370.1">
    <property type="nucleotide sequence ID" value="NZ_CAAHFG010000005.1"/>
</dbReference>
<feature type="transmembrane region" description="Helical" evidence="7">
    <location>
        <begin position="84"/>
        <end position="106"/>
    </location>
</feature>